<proteinExistence type="inferred from homology"/>
<dbReference type="EMBL" id="CH964239">
    <property type="protein sequence ID" value="EDW81874.1"/>
    <property type="molecule type" value="Genomic_DNA"/>
</dbReference>
<feature type="region of interest" description="Disordered" evidence="7">
    <location>
        <begin position="1"/>
        <end position="85"/>
    </location>
</feature>
<comment type="similarity">
    <text evidence="2">Belongs to the BORCS5 family.</text>
</comment>
<dbReference type="GO" id="GO:0030672">
    <property type="term" value="C:synaptic vesicle membrane"/>
    <property type="evidence" value="ECO:0007669"/>
    <property type="project" value="TreeGrafter"/>
</dbReference>
<dbReference type="CDD" id="cd22789">
    <property type="entry name" value="BORCS5-like"/>
    <property type="match status" value="1"/>
</dbReference>
<dbReference type="GO" id="GO:0098574">
    <property type="term" value="C:cytoplasmic side of lysosomal membrane"/>
    <property type="evidence" value="ECO:0007669"/>
    <property type="project" value="TreeGrafter"/>
</dbReference>
<feature type="region of interest" description="Disordered" evidence="7">
    <location>
        <begin position="126"/>
        <end position="184"/>
    </location>
</feature>
<dbReference type="GO" id="GO:0032418">
    <property type="term" value="P:lysosome localization"/>
    <property type="evidence" value="ECO:0007669"/>
    <property type="project" value="InterPro"/>
</dbReference>
<dbReference type="InParanoid" id="B4NDQ2"/>
<dbReference type="AlphaFoldDB" id="B4NDQ2"/>
<dbReference type="OMA" id="RMQTHLN"/>
<dbReference type="GO" id="GO:1903744">
    <property type="term" value="P:positive regulation of anterograde synaptic vesicle transport"/>
    <property type="evidence" value="ECO:0007669"/>
    <property type="project" value="TreeGrafter"/>
</dbReference>
<accession>B4NDQ2</accession>
<evidence type="ECO:0000256" key="2">
    <source>
        <dbReference type="ARBA" id="ARBA00010235"/>
    </source>
</evidence>
<dbReference type="PhylomeDB" id="B4NDQ2"/>
<dbReference type="InterPro" id="IPR018780">
    <property type="entry name" value="TBORCS5"/>
</dbReference>
<dbReference type="GO" id="GO:0099078">
    <property type="term" value="C:BORC complex"/>
    <property type="evidence" value="ECO:0007669"/>
    <property type="project" value="TreeGrafter"/>
</dbReference>
<keyword evidence="5" id="KW-0458">Lysosome</keyword>
<dbReference type="KEGG" id="dwi:6648296"/>
<keyword evidence="9" id="KW-1185">Reference proteome</keyword>
<dbReference type="FunCoup" id="B4NDQ2">
    <property type="interactions" value="364"/>
</dbReference>
<dbReference type="PANTHER" id="PTHR31634">
    <property type="entry name" value="BLOC-1-RELATED COMPLEX SUBUNIT 5"/>
    <property type="match status" value="1"/>
</dbReference>
<dbReference type="Proteomes" id="UP000007798">
    <property type="component" value="Unassembled WGS sequence"/>
</dbReference>
<dbReference type="HOGENOM" id="CLU_070425_0_0_1"/>
<comment type="subcellular location">
    <subcellularLocation>
        <location evidence="1">Lysosome membrane</location>
        <topology evidence="1">Lipid-anchor</topology>
        <orientation evidence="1">Cytoplasmic side</orientation>
    </subcellularLocation>
</comment>
<evidence type="ECO:0000256" key="6">
    <source>
        <dbReference type="ARBA" id="ARBA00023288"/>
    </source>
</evidence>
<reference evidence="8 9" key="1">
    <citation type="journal article" date="2007" name="Nature">
        <title>Evolution of genes and genomes on the Drosophila phylogeny.</title>
        <authorList>
            <consortium name="Drosophila 12 Genomes Consortium"/>
            <person name="Clark A.G."/>
            <person name="Eisen M.B."/>
            <person name="Smith D.R."/>
            <person name="Bergman C.M."/>
            <person name="Oliver B."/>
            <person name="Markow T.A."/>
            <person name="Kaufman T.C."/>
            <person name="Kellis M."/>
            <person name="Gelbart W."/>
            <person name="Iyer V.N."/>
            <person name="Pollard D.A."/>
            <person name="Sackton T.B."/>
            <person name="Larracuente A.M."/>
            <person name="Singh N.D."/>
            <person name="Abad J.P."/>
            <person name="Abt D.N."/>
            <person name="Adryan B."/>
            <person name="Aguade M."/>
            <person name="Akashi H."/>
            <person name="Anderson W.W."/>
            <person name="Aquadro C.F."/>
            <person name="Ardell D.H."/>
            <person name="Arguello R."/>
            <person name="Artieri C.G."/>
            <person name="Barbash D.A."/>
            <person name="Barker D."/>
            <person name="Barsanti P."/>
            <person name="Batterham P."/>
            <person name="Batzoglou S."/>
            <person name="Begun D."/>
            <person name="Bhutkar A."/>
            <person name="Blanco E."/>
            <person name="Bosak S.A."/>
            <person name="Bradley R.K."/>
            <person name="Brand A.D."/>
            <person name="Brent M.R."/>
            <person name="Brooks A.N."/>
            <person name="Brown R.H."/>
            <person name="Butlin R.K."/>
            <person name="Caggese C."/>
            <person name="Calvi B.R."/>
            <person name="Bernardo de Carvalho A."/>
            <person name="Caspi A."/>
            <person name="Castrezana S."/>
            <person name="Celniker S.E."/>
            <person name="Chang J.L."/>
            <person name="Chapple C."/>
            <person name="Chatterji S."/>
            <person name="Chinwalla A."/>
            <person name="Civetta A."/>
            <person name="Clifton S.W."/>
            <person name="Comeron J.M."/>
            <person name="Costello J.C."/>
            <person name="Coyne J.A."/>
            <person name="Daub J."/>
            <person name="David R.G."/>
            <person name="Delcher A.L."/>
            <person name="Delehaunty K."/>
            <person name="Do C.B."/>
            <person name="Ebling H."/>
            <person name="Edwards K."/>
            <person name="Eickbush T."/>
            <person name="Evans J.D."/>
            <person name="Filipski A."/>
            <person name="Findeiss S."/>
            <person name="Freyhult E."/>
            <person name="Fulton L."/>
            <person name="Fulton R."/>
            <person name="Garcia A.C."/>
            <person name="Gardiner A."/>
            <person name="Garfield D.A."/>
            <person name="Garvin B.E."/>
            <person name="Gibson G."/>
            <person name="Gilbert D."/>
            <person name="Gnerre S."/>
            <person name="Godfrey J."/>
            <person name="Good R."/>
            <person name="Gotea V."/>
            <person name="Gravely B."/>
            <person name="Greenberg A.J."/>
            <person name="Griffiths-Jones S."/>
            <person name="Gross S."/>
            <person name="Guigo R."/>
            <person name="Gustafson E.A."/>
            <person name="Haerty W."/>
            <person name="Hahn M.W."/>
            <person name="Halligan D.L."/>
            <person name="Halpern A.L."/>
            <person name="Halter G.M."/>
            <person name="Han M.V."/>
            <person name="Heger A."/>
            <person name="Hillier L."/>
            <person name="Hinrichs A.S."/>
            <person name="Holmes I."/>
            <person name="Hoskins R.A."/>
            <person name="Hubisz M.J."/>
            <person name="Hultmark D."/>
            <person name="Huntley M.A."/>
            <person name="Jaffe D.B."/>
            <person name="Jagadeeshan S."/>
            <person name="Jeck W.R."/>
            <person name="Johnson J."/>
            <person name="Jones C.D."/>
            <person name="Jordan W.C."/>
            <person name="Karpen G.H."/>
            <person name="Kataoka E."/>
            <person name="Keightley P.D."/>
            <person name="Kheradpour P."/>
            <person name="Kirkness E.F."/>
            <person name="Koerich L.B."/>
            <person name="Kristiansen K."/>
            <person name="Kudrna D."/>
            <person name="Kulathinal R.J."/>
            <person name="Kumar S."/>
            <person name="Kwok R."/>
            <person name="Lander E."/>
            <person name="Langley C.H."/>
            <person name="Lapoint R."/>
            <person name="Lazzaro B.P."/>
            <person name="Lee S.J."/>
            <person name="Levesque L."/>
            <person name="Li R."/>
            <person name="Lin C.F."/>
            <person name="Lin M.F."/>
            <person name="Lindblad-Toh K."/>
            <person name="Llopart A."/>
            <person name="Long M."/>
            <person name="Low L."/>
            <person name="Lozovsky E."/>
            <person name="Lu J."/>
            <person name="Luo M."/>
            <person name="Machado C.A."/>
            <person name="Makalowski W."/>
            <person name="Marzo M."/>
            <person name="Matsuda M."/>
            <person name="Matzkin L."/>
            <person name="McAllister B."/>
            <person name="McBride C.S."/>
            <person name="McKernan B."/>
            <person name="McKernan K."/>
            <person name="Mendez-Lago M."/>
            <person name="Minx P."/>
            <person name="Mollenhauer M.U."/>
            <person name="Montooth K."/>
            <person name="Mount S.M."/>
            <person name="Mu X."/>
            <person name="Myers E."/>
            <person name="Negre B."/>
            <person name="Newfeld S."/>
            <person name="Nielsen R."/>
            <person name="Noor M.A."/>
            <person name="O'Grady P."/>
            <person name="Pachter L."/>
            <person name="Papaceit M."/>
            <person name="Parisi M.J."/>
            <person name="Parisi M."/>
            <person name="Parts L."/>
            <person name="Pedersen J.S."/>
            <person name="Pesole G."/>
            <person name="Phillippy A.M."/>
            <person name="Ponting C.P."/>
            <person name="Pop M."/>
            <person name="Porcelli D."/>
            <person name="Powell J.R."/>
            <person name="Prohaska S."/>
            <person name="Pruitt K."/>
            <person name="Puig M."/>
            <person name="Quesneville H."/>
            <person name="Ram K.R."/>
            <person name="Rand D."/>
            <person name="Rasmussen M.D."/>
            <person name="Reed L.K."/>
            <person name="Reenan R."/>
            <person name="Reily A."/>
            <person name="Remington K.A."/>
            <person name="Rieger T.T."/>
            <person name="Ritchie M.G."/>
            <person name="Robin C."/>
            <person name="Rogers Y.H."/>
            <person name="Rohde C."/>
            <person name="Rozas J."/>
            <person name="Rubenfield M.J."/>
            <person name="Ruiz A."/>
            <person name="Russo S."/>
            <person name="Salzberg S.L."/>
            <person name="Sanchez-Gracia A."/>
            <person name="Saranga D.J."/>
            <person name="Sato H."/>
            <person name="Schaeffer S.W."/>
            <person name="Schatz M.C."/>
            <person name="Schlenke T."/>
            <person name="Schwartz R."/>
            <person name="Segarra C."/>
            <person name="Singh R.S."/>
            <person name="Sirot L."/>
            <person name="Sirota M."/>
            <person name="Sisneros N.B."/>
            <person name="Smith C.D."/>
            <person name="Smith T.F."/>
            <person name="Spieth J."/>
            <person name="Stage D.E."/>
            <person name="Stark A."/>
            <person name="Stephan W."/>
            <person name="Strausberg R.L."/>
            <person name="Strempel S."/>
            <person name="Sturgill D."/>
            <person name="Sutton G."/>
            <person name="Sutton G.G."/>
            <person name="Tao W."/>
            <person name="Teichmann S."/>
            <person name="Tobari Y.N."/>
            <person name="Tomimura Y."/>
            <person name="Tsolas J.M."/>
            <person name="Valente V.L."/>
            <person name="Venter E."/>
            <person name="Venter J.C."/>
            <person name="Vicario S."/>
            <person name="Vieira F.G."/>
            <person name="Vilella A.J."/>
            <person name="Villasante A."/>
            <person name="Walenz B."/>
            <person name="Wang J."/>
            <person name="Wasserman M."/>
            <person name="Watts T."/>
            <person name="Wilson D."/>
            <person name="Wilson R.K."/>
            <person name="Wing R.A."/>
            <person name="Wolfner M.F."/>
            <person name="Wong A."/>
            <person name="Wong G.K."/>
            <person name="Wu C.I."/>
            <person name="Wu G."/>
            <person name="Yamamoto D."/>
            <person name="Yang H.P."/>
            <person name="Yang S.P."/>
            <person name="Yorke J.A."/>
            <person name="Yoshida K."/>
            <person name="Zdobnov E."/>
            <person name="Zhang P."/>
            <person name="Zhang Y."/>
            <person name="Zimin A.V."/>
            <person name="Baldwin J."/>
            <person name="Abdouelleil A."/>
            <person name="Abdulkadir J."/>
            <person name="Abebe A."/>
            <person name="Abera B."/>
            <person name="Abreu J."/>
            <person name="Acer S.C."/>
            <person name="Aftuck L."/>
            <person name="Alexander A."/>
            <person name="An P."/>
            <person name="Anderson E."/>
            <person name="Anderson S."/>
            <person name="Arachi H."/>
            <person name="Azer M."/>
            <person name="Bachantsang P."/>
            <person name="Barry A."/>
            <person name="Bayul T."/>
            <person name="Berlin A."/>
            <person name="Bessette D."/>
            <person name="Bloom T."/>
            <person name="Blye J."/>
            <person name="Boguslavskiy L."/>
            <person name="Bonnet C."/>
            <person name="Boukhgalter B."/>
            <person name="Bourzgui I."/>
            <person name="Brown A."/>
            <person name="Cahill P."/>
            <person name="Channer S."/>
            <person name="Cheshatsang Y."/>
            <person name="Chuda L."/>
            <person name="Citroen M."/>
            <person name="Collymore A."/>
            <person name="Cooke P."/>
            <person name="Costello M."/>
            <person name="D'Aco K."/>
            <person name="Daza R."/>
            <person name="De Haan G."/>
            <person name="DeGray S."/>
            <person name="DeMaso C."/>
            <person name="Dhargay N."/>
            <person name="Dooley K."/>
            <person name="Dooley E."/>
            <person name="Doricent M."/>
            <person name="Dorje P."/>
            <person name="Dorjee K."/>
            <person name="Dupes A."/>
            <person name="Elong R."/>
            <person name="Falk J."/>
            <person name="Farina A."/>
            <person name="Faro S."/>
            <person name="Ferguson D."/>
            <person name="Fisher S."/>
            <person name="Foley C.D."/>
            <person name="Franke A."/>
            <person name="Friedrich D."/>
            <person name="Gadbois L."/>
            <person name="Gearin G."/>
            <person name="Gearin C.R."/>
            <person name="Giannoukos G."/>
            <person name="Goode T."/>
            <person name="Graham J."/>
            <person name="Grandbois E."/>
            <person name="Grewal S."/>
            <person name="Gyaltsen K."/>
            <person name="Hafez N."/>
            <person name="Hagos B."/>
            <person name="Hall J."/>
            <person name="Henson C."/>
            <person name="Hollinger A."/>
            <person name="Honan T."/>
            <person name="Huard M.D."/>
            <person name="Hughes L."/>
            <person name="Hurhula B."/>
            <person name="Husby M.E."/>
            <person name="Kamat A."/>
            <person name="Kanga B."/>
            <person name="Kashin S."/>
            <person name="Khazanovich D."/>
            <person name="Kisner P."/>
            <person name="Lance K."/>
            <person name="Lara M."/>
            <person name="Lee W."/>
            <person name="Lennon N."/>
            <person name="Letendre F."/>
            <person name="LeVine R."/>
            <person name="Lipovsky A."/>
            <person name="Liu X."/>
            <person name="Liu J."/>
            <person name="Liu S."/>
            <person name="Lokyitsang T."/>
            <person name="Lokyitsang Y."/>
            <person name="Lubonja R."/>
            <person name="Lui A."/>
            <person name="MacDonald P."/>
            <person name="Magnisalis V."/>
            <person name="Maru K."/>
            <person name="Matthews C."/>
            <person name="McCusker W."/>
            <person name="McDonough S."/>
            <person name="Mehta T."/>
            <person name="Meldrim J."/>
            <person name="Meneus L."/>
            <person name="Mihai O."/>
            <person name="Mihalev A."/>
            <person name="Mihova T."/>
            <person name="Mittelman R."/>
            <person name="Mlenga V."/>
            <person name="Montmayeur A."/>
            <person name="Mulrain L."/>
            <person name="Navidi A."/>
            <person name="Naylor J."/>
            <person name="Negash T."/>
            <person name="Nguyen T."/>
            <person name="Nguyen N."/>
            <person name="Nicol R."/>
            <person name="Norbu C."/>
            <person name="Norbu N."/>
            <person name="Novod N."/>
            <person name="O'Neill B."/>
            <person name="Osman S."/>
            <person name="Markiewicz E."/>
            <person name="Oyono O.L."/>
            <person name="Patti C."/>
            <person name="Phunkhang P."/>
            <person name="Pierre F."/>
            <person name="Priest M."/>
            <person name="Raghuraman S."/>
            <person name="Rege F."/>
            <person name="Reyes R."/>
            <person name="Rise C."/>
            <person name="Rogov P."/>
            <person name="Ross K."/>
            <person name="Ryan E."/>
            <person name="Settipalli S."/>
            <person name="Shea T."/>
            <person name="Sherpa N."/>
            <person name="Shi L."/>
            <person name="Shih D."/>
            <person name="Sparrow T."/>
            <person name="Spaulding J."/>
            <person name="Stalker J."/>
            <person name="Stange-Thomann N."/>
            <person name="Stavropoulos S."/>
            <person name="Stone C."/>
            <person name="Strader C."/>
            <person name="Tesfaye S."/>
            <person name="Thomson T."/>
            <person name="Thoulutsang Y."/>
            <person name="Thoulutsang D."/>
            <person name="Topham K."/>
            <person name="Topping I."/>
            <person name="Tsamla T."/>
            <person name="Vassiliev H."/>
            <person name="Vo A."/>
            <person name="Wangchuk T."/>
            <person name="Wangdi T."/>
            <person name="Weiand M."/>
            <person name="Wilkinson J."/>
            <person name="Wilson A."/>
            <person name="Yadav S."/>
            <person name="Young G."/>
            <person name="Yu Q."/>
            <person name="Zembek L."/>
            <person name="Zhong D."/>
            <person name="Zimmer A."/>
            <person name="Zwirko Z."/>
            <person name="Jaffe D.B."/>
            <person name="Alvarez P."/>
            <person name="Brockman W."/>
            <person name="Butler J."/>
            <person name="Chin C."/>
            <person name="Gnerre S."/>
            <person name="Grabherr M."/>
            <person name="Kleber M."/>
            <person name="Mauceli E."/>
            <person name="MacCallum I."/>
        </authorList>
    </citation>
    <scope>NUCLEOTIDE SEQUENCE [LARGE SCALE GENOMIC DNA]</scope>
    <source>
        <strain evidence="9">Tucson 14030-0811.24</strain>
    </source>
</reference>
<evidence type="ECO:0000313" key="9">
    <source>
        <dbReference type="Proteomes" id="UP000007798"/>
    </source>
</evidence>
<feature type="compositionally biased region" description="Basic and acidic residues" evidence="7">
    <location>
        <begin position="1"/>
        <end position="22"/>
    </location>
</feature>
<feature type="region of interest" description="Disordered" evidence="7">
    <location>
        <begin position="94"/>
        <end position="113"/>
    </location>
</feature>
<sequence length="376" mass="40296">MGAEHSQQRAEADGHDIFDRPTGHVPGNGEGGGSSSTNPISSSSIALAAAAAAAANQKRGRVQPRQPGGHGQGQSAQQTASSIVIASKQLISDTASPTSSEIMMSRPPSPPLSVCSDLPYVSYTDRPIGGDSPKIRQKPSAAQMFQQKGGNSNANRAAARKSHPGGFTTSIKPKRPQSTASSHNIVIVKPGARDTLDDIDPDLARLRHIPQFLPVLRESITSATYTRDSEILERLHSQHLTNICTRMQTHLNLCATHVASEQNHLVERTKVVSNSITTLFASFVDMQKTYASYAEQFAKIRGISQQLSRCNSLLHENIASLEAINNYLDDEDRLEPFVWRTDDNKLRGEAEGAAAAAAGASSSSSVAGGNTRLWRL</sequence>
<feature type="compositionally biased region" description="Low complexity" evidence="7">
    <location>
        <begin position="148"/>
        <end position="157"/>
    </location>
</feature>
<protein>
    <recommendedName>
        <fullName evidence="3">BLOC-1-related complex subunit 5</fullName>
    </recommendedName>
</protein>
<dbReference type="OrthoDB" id="10035640at2759"/>
<evidence type="ECO:0000256" key="3">
    <source>
        <dbReference type="ARBA" id="ARBA00022300"/>
    </source>
</evidence>
<gene>
    <name evidence="8" type="primary">Dwil\GK25492</name>
    <name evidence="8" type="ORF">Dwil_GK25492</name>
</gene>
<dbReference type="SMR" id="B4NDQ2"/>
<organism evidence="8 9">
    <name type="scientific">Drosophila willistoni</name>
    <name type="common">Fruit fly</name>
    <dbReference type="NCBI Taxonomy" id="7260"/>
    <lineage>
        <taxon>Eukaryota</taxon>
        <taxon>Metazoa</taxon>
        <taxon>Ecdysozoa</taxon>
        <taxon>Arthropoda</taxon>
        <taxon>Hexapoda</taxon>
        <taxon>Insecta</taxon>
        <taxon>Pterygota</taxon>
        <taxon>Neoptera</taxon>
        <taxon>Endopterygota</taxon>
        <taxon>Diptera</taxon>
        <taxon>Brachycera</taxon>
        <taxon>Muscomorpha</taxon>
        <taxon>Ephydroidea</taxon>
        <taxon>Drosophilidae</taxon>
        <taxon>Drosophila</taxon>
        <taxon>Sophophora</taxon>
    </lineage>
</organism>
<name>B4NDQ2_DROWI</name>
<dbReference type="PANTHER" id="PTHR31634:SF2">
    <property type="entry name" value="BLOC-1-RELATED COMPLEX SUBUNIT 5"/>
    <property type="match status" value="1"/>
</dbReference>
<dbReference type="STRING" id="7260.B4NDQ2"/>
<evidence type="ECO:0000256" key="7">
    <source>
        <dbReference type="SAM" id="MobiDB-lite"/>
    </source>
</evidence>
<feature type="compositionally biased region" description="Low complexity" evidence="7">
    <location>
        <begin position="35"/>
        <end position="78"/>
    </location>
</feature>
<evidence type="ECO:0000256" key="5">
    <source>
        <dbReference type="ARBA" id="ARBA00023228"/>
    </source>
</evidence>
<keyword evidence="4" id="KW-0472">Membrane</keyword>
<evidence type="ECO:0000313" key="8">
    <source>
        <dbReference type="EMBL" id="EDW81874.1"/>
    </source>
</evidence>
<keyword evidence="6" id="KW-0449">Lipoprotein</keyword>
<feature type="compositionally biased region" description="Polar residues" evidence="7">
    <location>
        <begin position="167"/>
        <end position="184"/>
    </location>
</feature>
<dbReference type="Pfam" id="PF10158">
    <property type="entry name" value="LOH1CR12"/>
    <property type="match status" value="1"/>
</dbReference>
<evidence type="ECO:0000256" key="4">
    <source>
        <dbReference type="ARBA" id="ARBA00023136"/>
    </source>
</evidence>
<dbReference type="eggNOG" id="KOG4515">
    <property type="taxonomic scope" value="Eukaryota"/>
</dbReference>
<evidence type="ECO:0000256" key="1">
    <source>
        <dbReference type="ARBA" id="ARBA00004122"/>
    </source>
</evidence>
<dbReference type="GO" id="GO:0072384">
    <property type="term" value="P:organelle transport along microtubule"/>
    <property type="evidence" value="ECO:0007669"/>
    <property type="project" value="TreeGrafter"/>
</dbReference>